<feature type="compositionally biased region" description="Low complexity" evidence="9">
    <location>
        <begin position="1579"/>
        <end position="1589"/>
    </location>
</feature>
<keyword evidence="5 8" id="KW-0175">Coiled coil</keyword>
<feature type="compositionally biased region" description="Acidic residues" evidence="9">
    <location>
        <begin position="1601"/>
        <end position="1610"/>
    </location>
</feature>
<dbReference type="Proteomes" id="UP000325440">
    <property type="component" value="Unassembled WGS sequence"/>
</dbReference>
<dbReference type="EMBL" id="CABPRJ010000970">
    <property type="protein sequence ID" value="VVC33540.1"/>
    <property type="molecule type" value="Genomic_DNA"/>
</dbReference>
<dbReference type="InterPro" id="IPR015943">
    <property type="entry name" value="WD40/YVTN_repeat-like_dom_sf"/>
</dbReference>
<keyword evidence="4" id="KW-0677">Repeat</keyword>
<evidence type="ECO:0000256" key="8">
    <source>
        <dbReference type="SAM" id="Coils"/>
    </source>
</evidence>
<sequence>MPDHLVTAGSGHIRFWKMAQTFTGLKLQGQLGRFGKTDVSDVVGIFSMPDEKVISSCDWGNLLVWDEQLVTLEVMRKGRKPCHLAPIIMLFYSKHTAELTTVSMDGTIKFWYYPTIETADPPEDDRILEMEPSFTINVQDSIGVAKITGICKLDCSDPSSYDYFIQDGNGGLWLADIEVTANAKPLKRLAKFHGDQITSLQPSPIGYFISTTSLDGWLHVHDVVNKKLIFMHDFAVPVTSSIWLPLEIVKSGNIFAIGFQTGILKMVAVSFSPVISPSSSFADIIGDENARLVVLQSSKPHTSSIRHLTVNRRANVLVCGSDDRSIFVYKIETEPFKLKPIGMYPLPGKVTFIHWKRSEEQTILISCDSGHIVEVKVPASRPVYTKNSFLLKLESRTIKTASIKSGSSRDDSVEETEKKQNEHISKMREKLETHGGENVGVESDKDLYFHDSKDANGEIPKLSVPAVSNAVLFAIYSPSEKSLWVSIDGHGAGYLYEYDFNSSGPINSIKLRDQKNTVPLTAINMLGSADESITIIMGFADGRIRVVNVNVADVSDFSDFIEYSIHDNITGRIKTTCFSQDNRMLYTCGDDRNIFSFMYQCDYDVVEKCVISISELPRPSKIIDQDINQTKENLKLSLEEIKINKERHKKLHLANKEKERIVCLLNRLKEKFKKVLDSNKALPKRLQFPQDYFQFHDQIDNSLITEAQTEMDKLQAELEFDYEKSLLGLTKVKNYFVDPVITAKFEVRAVLQDVRVKTIYHKNRHNLFRNLIDEFTAKKHKKQGIQKSNTIRPHNLTVLVKTNDNQNRPVSESEIFLRNMVEMYQFLPKKIQSAIDKFRARITYENEKIFNIESFEKENKKIDSNLEEIEIDNAWKTIGDFNLKNSPDFKLTEEQLVSMEDKYKQYMSVKNEINSLKSNFNEKIADLRQRKIHLLHDYKQFKFDVCRIQNELNDPGITSPQNFPEVLVDEFIDPSSIDSFEPLYHSDPLDFVLNPQINNLYPMSKNVSYECLTYLEIMTQQMLKDKLKHRHRCLHESMLTKITMFDNHLLMLKKLRKDVKLQITVLKLFSLTLEEELIILNECDLREDEYAYTVHLKTEQKNAKVDQIMKIQEDITHHNQFIKKKLNEIVDIQHTFEIEIRNNNFAKHLRKIFKKKFKTPKVKTYDDDDSLSSSSSDDSGDSESESENVKSDESLTTMGELGVYHENVLPEGCDPAIYALTFELRSKRYEMEKYIDSKRKIVESLNKSLLLAYAELETLENELKQNFANLETYRIKKQLKLNDVDMTIVLNKSQMTKTRLFKNSILVHGNVIQDLANRVTELKKETEEIQKTYKKEQLKAKQLRTEIANTNLDLKNYKLAIKDEIMKKFKTIASWSFIDEMERTIINYMIICANSNAEEMTERHTKEIKLINKKIRDHQEILADLLGAQTVKKMTLKGVRECNRQIQQSLIVQQQNATKIQHLSAVDDSNASNLTNLKNVCNTLSKRKEDLCKEIESLKHKGKMFPPIIQNQNMSNANRTAAKQANAVQDRPQSIGDQLHLMRNASPTAPDESEGSWTIKDDDDDGEEFYNMEFNVEPKAQSASSKQSSRLTKQSSHFDDDSSVGDDVGGENDWTRYCYDDRAIITPNVAVGDFPKIVEHDGASRDGRSDENVDDDQSMDDKID</sequence>
<dbReference type="Gene3D" id="2.130.10.10">
    <property type="entry name" value="YVTN repeat-like/Quinoprotein amine dehydrogenase"/>
    <property type="match status" value="3"/>
</dbReference>
<evidence type="ECO:0000256" key="7">
    <source>
        <dbReference type="ARBA" id="ARBA00023273"/>
    </source>
</evidence>
<proteinExistence type="predicted"/>
<gene>
    <name evidence="10" type="ORF">CINCED_3A020137</name>
</gene>
<dbReference type="SMART" id="SM00320">
    <property type="entry name" value="WD40"/>
    <property type="match status" value="4"/>
</dbReference>
<feature type="coiled-coil region" evidence="8">
    <location>
        <begin position="899"/>
        <end position="930"/>
    </location>
</feature>
<feature type="compositionally biased region" description="Basic and acidic residues" evidence="9">
    <location>
        <begin position="407"/>
        <end position="423"/>
    </location>
</feature>
<evidence type="ECO:0000256" key="5">
    <source>
        <dbReference type="ARBA" id="ARBA00023054"/>
    </source>
</evidence>
<feature type="region of interest" description="Disordered" evidence="9">
    <location>
        <begin position="1162"/>
        <end position="1196"/>
    </location>
</feature>
<feature type="compositionally biased region" description="Acidic residues" evidence="9">
    <location>
        <begin position="1561"/>
        <end position="1570"/>
    </location>
</feature>
<evidence type="ECO:0000256" key="6">
    <source>
        <dbReference type="ARBA" id="ARBA00023212"/>
    </source>
</evidence>
<feature type="region of interest" description="Disordered" evidence="9">
    <location>
        <begin position="1629"/>
        <end position="1664"/>
    </location>
</feature>
<dbReference type="Pfam" id="PF00400">
    <property type="entry name" value="WD40"/>
    <property type="match status" value="1"/>
</dbReference>
<evidence type="ECO:0000256" key="9">
    <source>
        <dbReference type="SAM" id="MobiDB-lite"/>
    </source>
</evidence>
<keyword evidence="2" id="KW-0963">Cytoplasm</keyword>
<evidence type="ECO:0000256" key="3">
    <source>
        <dbReference type="ARBA" id="ARBA00022574"/>
    </source>
</evidence>
<dbReference type="PANTHER" id="PTHR14885">
    <property type="entry name" value="CILIA- AND FLAGELLA-ASSOCIATED PROTEIN 43-RELATED"/>
    <property type="match status" value="1"/>
</dbReference>
<dbReference type="GO" id="GO:0005930">
    <property type="term" value="C:axoneme"/>
    <property type="evidence" value="ECO:0007669"/>
    <property type="project" value="UniProtKB-SubCell"/>
</dbReference>
<evidence type="ECO:0000313" key="10">
    <source>
        <dbReference type="EMBL" id="VVC33540.1"/>
    </source>
</evidence>
<keyword evidence="7" id="KW-0966">Cell projection</keyword>
<organism evidence="10 11">
    <name type="scientific">Cinara cedri</name>
    <dbReference type="NCBI Taxonomy" id="506608"/>
    <lineage>
        <taxon>Eukaryota</taxon>
        <taxon>Metazoa</taxon>
        <taxon>Ecdysozoa</taxon>
        <taxon>Arthropoda</taxon>
        <taxon>Hexapoda</taxon>
        <taxon>Insecta</taxon>
        <taxon>Pterygota</taxon>
        <taxon>Neoptera</taxon>
        <taxon>Paraneoptera</taxon>
        <taxon>Hemiptera</taxon>
        <taxon>Sternorrhyncha</taxon>
        <taxon>Aphidomorpha</taxon>
        <taxon>Aphidoidea</taxon>
        <taxon>Aphididae</taxon>
        <taxon>Lachninae</taxon>
        <taxon>Cinara</taxon>
    </lineage>
</organism>
<feature type="coiled-coil region" evidence="8">
    <location>
        <begin position="1242"/>
        <end position="1276"/>
    </location>
</feature>
<dbReference type="GO" id="GO:0003341">
    <property type="term" value="P:cilium movement"/>
    <property type="evidence" value="ECO:0007669"/>
    <property type="project" value="UniProtKB-ARBA"/>
</dbReference>
<keyword evidence="3" id="KW-0853">WD repeat</keyword>
<feature type="coiled-coil region" evidence="8">
    <location>
        <begin position="631"/>
        <end position="671"/>
    </location>
</feature>
<evidence type="ECO:0000256" key="1">
    <source>
        <dbReference type="ARBA" id="ARBA00004430"/>
    </source>
</evidence>
<feature type="region of interest" description="Disordered" evidence="9">
    <location>
        <begin position="1544"/>
        <end position="1612"/>
    </location>
</feature>
<dbReference type="InterPro" id="IPR001680">
    <property type="entry name" value="WD40_rpt"/>
</dbReference>
<feature type="coiled-coil region" evidence="8">
    <location>
        <begin position="1312"/>
        <end position="1360"/>
    </location>
</feature>
<feature type="coiled-coil region" evidence="8">
    <location>
        <begin position="1474"/>
        <end position="1501"/>
    </location>
</feature>
<dbReference type="PANTHER" id="PTHR14885:SF3">
    <property type="entry name" value="CILIA- AND FLAGELLA-ASSOCIATED PROTEIN 44"/>
    <property type="match status" value="1"/>
</dbReference>
<reference evidence="10 11" key="1">
    <citation type="submission" date="2019-08" db="EMBL/GenBank/DDBJ databases">
        <authorList>
            <person name="Alioto T."/>
            <person name="Alioto T."/>
            <person name="Gomez Garrido J."/>
        </authorList>
    </citation>
    <scope>NUCLEOTIDE SEQUENCE [LARGE SCALE GENOMIC DNA]</scope>
</reference>
<keyword evidence="6" id="KW-0206">Cytoskeleton</keyword>
<feature type="region of interest" description="Disordered" evidence="9">
    <location>
        <begin position="404"/>
        <end position="423"/>
    </location>
</feature>
<protein>
    <submittedName>
        <fullName evidence="10">WD40/YVTN repeat-like-containing domain,WD40 repeat,WD40-repeat-containing domain</fullName>
    </submittedName>
</protein>
<name>A0A5E4MMU9_9HEMI</name>
<dbReference type="SUPFAM" id="SSF50978">
    <property type="entry name" value="WD40 repeat-like"/>
    <property type="match status" value="1"/>
</dbReference>
<dbReference type="SUPFAM" id="SSF101898">
    <property type="entry name" value="NHL repeat"/>
    <property type="match status" value="1"/>
</dbReference>
<evidence type="ECO:0000256" key="4">
    <source>
        <dbReference type="ARBA" id="ARBA00022737"/>
    </source>
</evidence>
<keyword evidence="11" id="KW-1185">Reference proteome</keyword>
<dbReference type="OrthoDB" id="6614438at2759"/>
<feature type="compositionally biased region" description="Basic and acidic residues" evidence="9">
    <location>
        <begin position="1636"/>
        <end position="1651"/>
    </location>
</feature>
<dbReference type="InterPro" id="IPR036322">
    <property type="entry name" value="WD40_repeat_dom_sf"/>
</dbReference>
<comment type="subcellular location">
    <subcellularLocation>
        <location evidence="1">Cytoplasm</location>
        <location evidence="1">Cytoskeleton</location>
        <location evidence="1">Cilium axoneme</location>
    </subcellularLocation>
</comment>
<evidence type="ECO:0000313" key="11">
    <source>
        <dbReference type="Proteomes" id="UP000325440"/>
    </source>
</evidence>
<accession>A0A5E4MMU9</accession>
<evidence type="ECO:0000256" key="2">
    <source>
        <dbReference type="ARBA" id="ARBA00022490"/>
    </source>
</evidence>